<comment type="function">
    <text evidence="6">Specifically methylates the N4 position of cytidine in position 1402 (C1402) of 16S rRNA.</text>
</comment>
<feature type="region of interest" description="Disordered" evidence="7">
    <location>
        <begin position="293"/>
        <end position="324"/>
    </location>
</feature>
<keyword evidence="2 6" id="KW-0698">rRNA processing</keyword>
<comment type="similarity">
    <text evidence="1 6">Belongs to the methyltransferase superfamily. RsmH family.</text>
</comment>
<evidence type="ECO:0000256" key="6">
    <source>
        <dbReference type="HAMAP-Rule" id="MF_01007"/>
    </source>
</evidence>
<dbReference type="Proteomes" id="UP001141619">
    <property type="component" value="Unassembled WGS sequence"/>
</dbReference>
<evidence type="ECO:0000256" key="1">
    <source>
        <dbReference type="ARBA" id="ARBA00010396"/>
    </source>
</evidence>
<sequence>MTLSAPSHISVLLREVLTMMAPRDGATYVDGTFGAGGYSRALLEAADCTVYGIDRDPTVAPHAERLAADFPGRFHLLPGCYGDMAELLAEAEVTGINGVMLDIGVSSMQIDQAERGFSFQSDGPLDMRMGREGPTAADLVNNLEADELADIIFKYGEERHSRRIARALVSIRADRPFTRTRELAEAVSRALPSVKKKPGAIHPATRTFQALRIAVNDELGELERGLQAAEHVLAPDGRLVVVSFHSLEDRIVKTFLRERSGGQAAPSRHLPEVQDLRAPSFEILTRKALEARDDETAVNPRSRSAKLRAARRTDAPARDLEVAA</sequence>
<feature type="binding site" evidence="6">
    <location>
        <position position="81"/>
    </location>
    <ligand>
        <name>S-adenosyl-L-methionine</name>
        <dbReference type="ChEBI" id="CHEBI:59789"/>
    </ligand>
</feature>
<comment type="caution">
    <text evidence="8">The sequence shown here is derived from an EMBL/GenBank/DDBJ whole genome shotgun (WGS) entry which is preliminary data.</text>
</comment>
<protein>
    <recommendedName>
        <fullName evidence="6">Ribosomal RNA small subunit methyltransferase H</fullName>
        <ecNumber evidence="6">2.1.1.199</ecNumber>
    </recommendedName>
    <alternativeName>
        <fullName evidence="6">16S rRNA m(4)C1402 methyltransferase</fullName>
    </alternativeName>
    <alternativeName>
        <fullName evidence="6">rRNA (cytosine-N(4)-)-methyltransferase RsmH</fullName>
    </alternativeName>
</protein>
<comment type="catalytic activity">
    <reaction evidence="6">
        <text>cytidine(1402) in 16S rRNA + S-adenosyl-L-methionine = N(4)-methylcytidine(1402) in 16S rRNA + S-adenosyl-L-homocysteine + H(+)</text>
        <dbReference type="Rhea" id="RHEA:42928"/>
        <dbReference type="Rhea" id="RHEA-COMP:10286"/>
        <dbReference type="Rhea" id="RHEA-COMP:10287"/>
        <dbReference type="ChEBI" id="CHEBI:15378"/>
        <dbReference type="ChEBI" id="CHEBI:57856"/>
        <dbReference type="ChEBI" id="CHEBI:59789"/>
        <dbReference type="ChEBI" id="CHEBI:74506"/>
        <dbReference type="ChEBI" id="CHEBI:82748"/>
        <dbReference type="EC" id="2.1.1.199"/>
    </reaction>
</comment>
<evidence type="ECO:0000256" key="7">
    <source>
        <dbReference type="SAM" id="MobiDB-lite"/>
    </source>
</evidence>
<comment type="subcellular location">
    <subcellularLocation>
        <location evidence="6">Cytoplasm</location>
    </subcellularLocation>
</comment>
<dbReference type="GO" id="GO:0071424">
    <property type="term" value="F:rRNA (cytosine-N4-)-methyltransferase activity"/>
    <property type="evidence" value="ECO:0007669"/>
    <property type="project" value="UniProtKB-UniRule"/>
</dbReference>
<accession>A0A9X3U0F9</accession>
<dbReference type="AlphaFoldDB" id="A0A9X3U0F9"/>
<reference evidence="8" key="2">
    <citation type="journal article" date="2023" name="Syst. Appl. Microbiol.">
        <title>Govania unica gen. nov., sp. nov., a rare biosphere bacterium that represents a novel family in the class Alphaproteobacteria.</title>
        <authorList>
            <person name="Vandamme P."/>
            <person name="Peeters C."/>
            <person name="Hettiarachchi A."/>
            <person name="Cnockaert M."/>
            <person name="Carlier A."/>
        </authorList>
    </citation>
    <scope>NUCLEOTIDE SEQUENCE</scope>
    <source>
        <strain evidence="8">LMG 31809</strain>
    </source>
</reference>
<dbReference type="GO" id="GO:0070475">
    <property type="term" value="P:rRNA base methylation"/>
    <property type="evidence" value="ECO:0007669"/>
    <property type="project" value="UniProtKB-UniRule"/>
</dbReference>
<keyword evidence="9" id="KW-1185">Reference proteome</keyword>
<keyword evidence="6" id="KW-0963">Cytoplasm</keyword>
<dbReference type="InterPro" id="IPR002903">
    <property type="entry name" value="RsmH"/>
</dbReference>
<dbReference type="FunFam" id="1.10.150.170:FF:000003">
    <property type="entry name" value="Ribosomal RNA small subunit methyltransferase H"/>
    <property type="match status" value="1"/>
</dbReference>
<organism evidence="8 9">
    <name type="scientific">Govanella unica</name>
    <dbReference type="NCBI Taxonomy" id="2975056"/>
    <lineage>
        <taxon>Bacteria</taxon>
        <taxon>Pseudomonadati</taxon>
        <taxon>Pseudomonadota</taxon>
        <taxon>Alphaproteobacteria</taxon>
        <taxon>Emcibacterales</taxon>
        <taxon>Govanellaceae</taxon>
        <taxon>Govanella</taxon>
    </lineage>
</organism>
<proteinExistence type="inferred from homology"/>
<feature type="binding site" evidence="6">
    <location>
        <position position="109"/>
    </location>
    <ligand>
        <name>S-adenosyl-L-methionine</name>
        <dbReference type="ChEBI" id="CHEBI:59789"/>
    </ligand>
</feature>
<dbReference type="InterPro" id="IPR029063">
    <property type="entry name" value="SAM-dependent_MTases_sf"/>
</dbReference>
<dbReference type="PANTHER" id="PTHR11265:SF0">
    <property type="entry name" value="12S RRNA N4-METHYLCYTIDINE METHYLTRANSFERASE"/>
    <property type="match status" value="1"/>
</dbReference>
<evidence type="ECO:0000256" key="5">
    <source>
        <dbReference type="ARBA" id="ARBA00022691"/>
    </source>
</evidence>
<dbReference type="SUPFAM" id="SSF53335">
    <property type="entry name" value="S-adenosyl-L-methionine-dependent methyltransferases"/>
    <property type="match status" value="1"/>
</dbReference>
<feature type="compositionally biased region" description="Basic and acidic residues" evidence="7">
    <location>
        <begin position="311"/>
        <end position="324"/>
    </location>
</feature>
<dbReference type="HAMAP" id="MF_01007">
    <property type="entry name" value="16SrRNA_methyltr_H"/>
    <property type="match status" value="1"/>
</dbReference>
<dbReference type="EC" id="2.1.1.199" evidence="6"/>
<reference evidence="8" key="1">
    <citation type="submission" date="2022-08" db="EMBL/GenBank/DDBJ databases">
        <authorList>
            <person name="Vandamme P."/>
            <person name="Hettiarachchi A."/>
            <person name="Peeters C."/>
            <person name="Cnockaert M."/>
            <person name="Carlier A."/>
        </authorList>
    </citation>
    <scope>NUCLEOTIDE SEQUENCE</scope>
    <source>
        <strain evidence="8">LMG 31809</strain>
    </source>
</reference>
<dbReference type="InterPro" id="IPR023397">
    <property type="entry name" value="SAM-dep_MeTrfase_MraW_recog"/>
</dbReference>
<keyword evidence="5 6" id="KW-0949">S-adenosyl-L-methionine</keyword>
<gene>
    <name evidence="6 8" type="primary">rsmH</name>
    <name evidence="8" type="ORF">NYP16_14045</name>
</gene>
<evidence type="ECO:0000256" key="2">
    <source>
        <dbReference type="ARBA" id="ARBA00022552"/>
    </source>
</evidence>
<feature type="binding site" evidence="6">
    <location>
        <position position="102"/>
    </location>
    <ligand>
        <name>S-adenosyl-L-methionine</name>
        <dbReference type="ChEBI" id="CHEBI:59789"/>
    </ligand>
</feature>
<dbReference type="GO" id="GO:0005737">
    <property type="term" value="C:cytoplasm"/>
    <property type="evidence" value="ECO:0007669"/>
    <property type="project" value="UniProtKB-SubCell"/>
</dbReference>
<dbReference type="NCBIfam" id="TIGR00006">
    <property type="entry name" value="16S rRNA (cytosine(1402)-N(4))-methyltransferase RsmH"/>
    <property type="match status" value="1"/>
</dbReference>
<dbReference type="Gene3D" id="3.40.50.150">
    <property type="entry name" value="Vaccinia Virus protein VP39"/>
    <property type="match status" value="1"/>
</dbReference>
<evidence type="ECO:0000313" key="8">
    <source>
        <dbReference type="EMBL" id="MDA5195070.1"/>
    </source>
</evidence>
<evidence type="ECO:0000313" key="9">
    <source>
        <dbReference type="Proteomes" id="UP001141619"/>
    </source>
</evidence>
<evidence type="ECO:0000256" key="3">
    <source>
        <dbReference type="ARBA" id="ARBA00022603"/>
    </source>
</evidence>
<dbReference type="SUPFAM" id="SSF81799">
    <property type="entry name" value="Putative methyltransferase TM0872, insert domain"/>
    <property type="match status" value="1"/>
</dbReference>
<feature type="binding site" evidence="6">
    <location>
        <begin position="36"/>
        <end position="38"/>
    </location>
    <ligand>
        <name>S-adenosyl-L-methionine</name>
        <dbReference type="ChEBI" id="CHEBI:59789"/>
    </ligand>
</feature>
<dbReference type="PIRSF" id="PIRSF004486">
    <property type="entry name" value="MraW"/>
    <property type="match status" value="1"/>
</dbReference>
<dbReference type="EMBL" id="JANWOI010000005">
    <property type="protein sequence ID" value="MDA5195070.1"/>
    <property type="molecule type" value="Genomic_DNA"/>
</dbReference>
<feature type="binding site" evidence="6">
    <location>
        <position position="54"/>
    </location>
    <ligand>
        <name>S-adenosyl-L-methionine</name>
        <dbReference type="ChEBI" id="CHEBI:59789"/>
    </ligand>
</feature>
<keyword evidence="3 6" id="KW-0489">Methyltransferase</keyword>
<dbReference type="PANTHER" id="PTHR11265">
    <property type="entry name" value="S-ADENOSYL-METHYLTRANSFERASE MRAW"/>
    <property type="match status" value="1"/>
</dbReference>
<dbReference type="RefSeq" id="WP_274944783.1">
    <property type="nucleotide sequence ID" value="NZ_JANWOI010000005.1"/>
</dbReference>
<evidence type="ECO:0000256" key="4">
    <source>
        <dbReference type="ARBA" id="ARBA00022679"/>
    </source>
</evidence>
<dbReference type="Pfam" id="PF01795">
    <property type="entry name" value="Methyltransf_5"/>
    <property type="match status" value="1"/>
</dbReference>
<dbReference type="Gene3D" id="1.10.150.170">
    <property type="entry name" value="Putative methyltransferase TM0872, insert domain"/>
    <property type="match status" value="1"/>
</dbReference>
<keyword evidence="4 6" id="KW-0808">Transferase</keyword>
<name>A0A9X3U0F9_9PROT</name>